<dbReference type="Proteomes" id="UP000281112">
    <property type="component" value="Unassembled WGS sequence"/>
</dbReference>
<evidence type="ECO:0000313" key="2">
    <source>
        <dbReference type="Proteomes" id="UP000281112"/>
    </source>
</evidence>
<sequence>MLYIKNKILSTLSILFCVFYTERKEEIRFCKIQEIDIFLNNTQIIDNKYHFLNVNFGKYLYNQIKLAIRF</sequence>
<dbReference type="AlphaFoldDB" id="A0A3N9TKG8"/>
<comment type="caution">
    <text evidence="1">The sequence shown here is derived from an EMBL/GenBank/DDBJ whole genome shotgun (WGS) entry which is preliminary data.</text>
</comment>
<organism evidence="1 2">
    <name type="scientific">Vibrio viridaestus</name>
    <dbReference type="NCBI Taxonomy" id="2487322"/>
    <lineage>
        <taxon>Bacteria</taxon>
        <taxon>Pseudomonadati</taxon>
        <taxon>Pseudomonadota</taxon>
        <taxon>Gammaproteobacteria</taxon>
        <taxon>Vibrionales</taxon>
        <taxon>Vibrionaceae</taxon>
        <taxon>Vibrio</taxon>
    </lineage>
</organism>
<name>A0A3N9TKG8_9VIBR</name>
<proteinExistence type="predicted"/>
<dbReference type="EMBL" id="RJVQ01000001">
    <property type="protein sequence ID" value="RQW64767.1"/>
    <property type="molecule type" value="Genomic_DNA"/>
</dbReference>
<reference evidence="1 2" key="1">
    <citation type="submission" date="2018-11" db="EMBL/GenBank/DDBJ databases">
        <title>Vibrio LJC006 sp. nov., isolated from seawater during the bloom of the enteromorpha.</title>
        <authorList>
            <person name="Liang J."/>
        </authorList>
    </citation>
    <scope>NUCLEOTIDE SEQUENCE [LARGE SCALE GENOMIC DNA]</scope>
    <source>
        <strain evidence="1 2">LJC006</strain>
    </source>
</reference>
<keyword evidence="2" id="KW-1185">Reference proteome</keyword>
<evidence type="ECO:0000313" key="1">
    <source>
        <dbReference type="EMBL" id="RQW64767.1"/>
    </source>
</evidence>
<accession>A0A3N9TKG8</accession>
<gene>
    <name evidence="1" type="ORF">EES38_01595</name>
</gene>
<protein>
    <submittedName>
        <fullName evidence="1">Uncharacterized protein</fullName>
    </submittedName>
</protein>